<name>A0A315US92_GAMAF</name>
<dbReference type="PANTHER" id="PTHR10857">
    <property type="entry name" value="COPINE"/>
    <property type="match status" value="1"/>
</dbReference>
<sequence length="779" mass="85974">MKYDEHLWNVGFTPGSWQLLRGAQPDQRRIPALAFPPSGSVTLRAHMCRSCVTRSHGGQTHSKTKPKVMCATCACSPTRGAAQATVGAFVCRYDVDSKSANLQKHVSPSLDLPFSHRRGAFCANRLQVKNLRVQMAVLIRVVTSEICKLEDFLGQAYCTLGEVVGSLGSRLEKPLGRIKKGLLANVSAHKCKQGKTARFIIRLRAEQSFCFLPTCHLEADLSARIMTSAISDMEEEWRGFGEDITSGGIPFHDPSMGFLARLGCHRDTDCGGLQANAGASMHTWKIPSYCEKVGTQPGTSCWISADPSSLSSNKLDVPFDCSSSVHTGQTAEIETPLRNYEMTASHCRLCLGIQGKKCGTIIVKAEELNNCRESVMMQFCGTKLDKKDFFGKSDPFLVFYRSNEDGTFTICHKTEVVKNTLNPVWQAFKIPVRALCNGDYDRTIKVEVYDWDRDGSHDYIGEFSTSYRELSIGQSQFNVYEVVNPKKKGKKKNYKNSGTVTLLSFLVDVEVTFLDYIKGGTQINFTVAIDFTASNGNPAQPTSLHYMNPYQLNAYAMALKAVGEIIQDYDSDKMFPALGFGAKLPPDGRVSHEFALNGNPQNPYCAGIDGVMEAYYQSLKSVQLYGPTNFSPVINHVARYAASVKDGSQYFVLLIITDGVISDMAQTKESIVNASCLPMSIIIVGVGPAEFDAMVELDGDEVRISSRGRFAERDIVQFVPFRDYVDRSGNHILSMARLAKDVLAEIPDQFLSYMRTRGIKPSPAPPPYTPPGQPVQTQI</sequence>
<dbReference type="STRING" id="33528.ENSGAFP00000019571"/>
<keyword evidence="2" id="KW-0479">Metal-binding</keyword>
<gene>
    <name evidence="8" type="ORF">CCH79_00014382</name>
</gene>
<feature type="region of interest" description="Disordered" evidence="5">
    <location>
        <begin position="760"/>
        <end position="779"/>
    </location>
</feature>
<dbReference type="EMBL" id="NHOQ01002778">
    <property type="protein sequence ID" value="PWA14675.1"/>
    <property type="molecule type" value="Genomic_DNA"/>
</dbReference>
<dbReference type="InterPro" id="IPR000008">
    <property type="entry name" value="C2_dom"/>
</dbReference>
<dbReference type="InterPro" id="IPR036465">
    <property type="entry name" value="vWFA_dom_sf"/>
</dbReference>
<keyword evidence="9" id="KW-1185">Reference proteome</keyword>
<dbReference type="GO" id="GO:0005544">
    <property type="term" value="F:calcium-dependent phospholipid binding"/>
    <property type="evidence" value="ECO:0007669"/>
    <property type="project" value="InterPro"/>
</dbReference>
<dbReference type="FunFam" id="2.60.40.150:FF:000013">
    <property type="entry name" value="copine-9 isoform X1"/>
    <property type="match status" value="1"/>
</dbReference>
<comment type="similarity">
    <text evidence="1">Belongs to the copine family.</text>
</comment>
<dbReference type="SMART" id="SM00239">
    <property type="entry name" value="C2"/>
    <property type="match status" value="1"/>
</dbReference>
<dbReference type="GO" id="GO:0046872">
    <property type="term" value="F:metal ion binding"/>
    <property type="evidence" value="ECO:0007669"/>
    <property type="project" value="UniProtKB-KW"/>
</dbReference>
<dbReference type="InterPro" id="IPR010734">
    <property type="entry name" value="Copine_C"/>
</dbReference>
<dbReference type="Gene3D" id="2.60.40.150">
    <property type="entry name" value="C2 domain"/>
    <property type="match status" value="1"/>
</dbReference>
<evidence type="ECO:0000259" key="7">
    <source>
        <dbReference type="PROSITE" id="PS50234"/>
    </source>
</evidence>
<organism evidence="8 9">
    <name type="scientific">Gambusia affinis</name>
    <name type="common">Western mosquitofish</name>
    <name type="synonym">Heterandria affinis</name>
    <dbReference type="NCBI Taxonomy" id="33528"/>
    <lineage>
        <taxon>Eukaryota</taxon>
        <taxon>Metazoa</taxon>
        <taxon>Chordata</taxon>
        <taxon>Craniata</taxon>
        <taxon>Vertebrata</taxon>
        <taxon>Euteleostomi</taxon>
        <taxon>Actinopterygii</taxon>
        <taxon>Neopterygii</taxon>
        <taxon>Teleostei</taxon>
        <taxon>Neoteleostei</taxon>
        <taxon>Acanthomorphata</taxon>
        <taxon>Ovalentaria</taxon>
        <taxon>Atherinomorphae</taxon>
        <taxon>Cyprinodontiformes</taxon>
        <taxon>Poeciliidae</taxon>
        <taxon>Poeciliinae</taxon>
        <taxon>Gambusia</taxon>
    </lineage>
</organism>
<evidence type="ECO:0000259" key="6">
    <source>
        <dbReference type="PROSITE" id="PS50004"/>
    </source>
</evidence>
<protein>
    <recommendedName>
        <fullName evidence="10">C2 domain-containing protein</fullName>
    </recommendedName>
</protein>
<dbReference type="InterPro" id="IPR002035">
    <property type="entry name" value="VWF_A"/>
</dbReference>
<feature type="compositionally biased region" description="Pro residues" evidence="5">
    <location>
        <begin position="762"/>
        <end position="773"/>
    </location>
</feature>
<feature type="domain" description="VWFA" evidence="7">
    <location>
        <begin position="524"/>
        <end position="725"/>
    </location>
</feature>
<dbReference type="AlphaFoldDB" id="A0A315US92"/>
<evidence type="ECO:0000256" key="1">
    <source>
        <dbReference type="ARBA" id="ARBA00009048"/>
    </source>
</evidence>
<dbReference type="Pfam" id="PF00168">
    <property type="entry name" value="C2"/>
    <property type="match status" value="1"/>
</dbReference>
<evidence type="ECO:0008006" key="10">
    <source>
        <dbReference type="Google" id="ProtNLM"/>
    </source>
</evidence>
<comment type="caution">
    <text evidence="8">The sequence shown here is derived from an EMBL/GenBank/DDBJ whole genome shotgun (WGS) entry which is preliminary data.</text>
</comment>
<dbReference type="PROSITE" id="PS50004">
    <property type="entry name" value="C2"/>
    <property type="match status" value="1"/>
</dbReference>
<feature type="domain" description="C2" evidence="6">
    <location>
        <begin position="357"/>
        <end position="480"/>
    </location>
</feature>
<keyword evidence="3" id="KW-0677">Repeat</keyword>
<evidence type="ECO:0000313" key="9">
    <source>
        <dbReference type="Proteomes" id="UP000250572"/>
    </source>
</evidence>
<dbReference type="GO" id="GO:0071277">
    <property type="term" value="P:cellular response to calcium ion"/>
    <property type="evidence" value="ECO:0007669"/>
    <property type="project" value="TreeGrafter"/>
</dbReference>
<dbReference type="SUPFAM" id="SSF49562">
    <property type="entry name" value="C2 domain (Calcium/lipid-binding domain, CaLB)"/>
    <property type="match status" value="1"/>
</dbReference>
<accession>A0A315US92</accession>
<proteinExistence type="inferred from homology"/>
<dbReference type="SMART" id="SM00327">
    <property type="entry name" value="VWA"/>
    <property type="match status" value="1"/>
</dbReference>
<evidence type="ECO:0000256" key="2">
    <source>
        <dbReference type="ARBA" id="ARBA00022723"/>
    </source>
</evidence>
<dbReference type="Proteomes" id="UP000250572">
    <property type="component" value="Unassembled WGS sequence"/>
</dbReference>
<keyword evidence="4" id="KW-0106">Calcium</keyword>
<evidence type="ECO:0000256" key="3">
    <source>
        <dbReference type="ARBA" id="ARBA00022737"/>
    </source>
</evidence>
<evidence type="ECO:0000256" key="4">
    <source>
        <dbReference type="ARBA" id="ARBA00022837"/>
    </source>
</evidence>
<dbReference type="CDD" id="cd04047">
    <property type="entry name" value="C2B_Copine"/>
    <property type="match status" value="1"/>
</dbReference>
<dbReference type="Pfam" id="PF07002">
    <property type="entry name" value="Copine"/>
    <property type="match status" value="1"/>
</dbReference>
<reference evidence="8 9" key="1">
    <citation type="journal article" date="2018" name="G3 (Bethesda)">
        <title>A High-Quality Reference Genome for the Invasive Mosquitofish Gambusia affinis Using a Chicago Library.</title>
        <authorList>
            <person name="Hoffberg S.L."/>
            <person name="Troendle N.J."/>
            <person name="Glenn T.C."/>
            <person name="Mahmud O."/>
            <person name="Louha S."/>
            <person name="Chalopin D."/>
            <person name="Bennetzen J.L."/>
            <person name="Mauricio R."/>
        </authorList>
    </citation>
    <scope>NUCLEOTIDE SEQUENCE [LARGE SCALE GENOMIC DNA]</scope>
    <source>
        <strain evidence="8">NE01/NJP1002.9</strain>
        <tissue evidence="8">Muscle</tissue>
    </source>
</reference>
<dbReference type="PROSITE" id="PS50234">
    <property type="entry name" value="VWFA"/>
    <property type="match status" value="1"/>
</dbReference>
<dbReference type="CDD" id="cd01459">
    <property type="entry name" value="vWA_copine_like"/>
    <property type="match status" value="1"/>
</dbReference>
<dbReference type="InterPro" id="IPR035892">
    <property type="entry name" value="C2_domain_sf"/>
</dbReference>
<dbReference type="SUPFAM" id="SSF53300">
    <property type="entry name" value="vWA-like"/>
    <property type="match status" value="1"/>
</dbReference>
<dbReference type="GO" id="GO:0005886">
    <property type="term" value="C:plasma membrane"/>
    <property type="evidence" value="ECO:0007669"/>
    <property type="project" value="TreeGrafter"/>
</dbReference>
<evidence type="ECO:0000256" key="5">
    <source>
        <dbReference type="SAM" id="MobiDB-lite"/>
    </source>
</evidence>
<dbReference type="InterPro" id="IPR045052">
    <property type="entry name" value="Copine"/>
</dbReference>
<dbReference type="InterPro" id="IPR037768">
    <property type="entry name" value="C2B_Copine"/>
</dbReference>
<evidence type="ECO:0000313" key="8">
    <source>
        <dbReference type="EMBL" id="PWA14675.1"/>
    </source>
</evidence>
<dbReference type="PANTHER" id="PTHR10857:SF133">
    <property type="entry name" value="COPINE-8"/>
    <property type="match status" value="1"/>
</dbReference>